<dbReference type="Proteomes" id="UP000199345">
    <property type="component" value="Unassembled WGS sequence"/>
</dbReference>
<dbReference type="EMBL" id="FOIA01000006">
    <property type="protein sequence ID" value="SES90920.1"/>
    <property type="molecule type" value="Genomic_DNA"/>
</dbReference>
<keyword evidence="3" id="KW-1185">Reference proteome</keyword>
<organism evidence="2 3">
    <name type="scientific">Nitrosomonas marina</name>
    <dbReference type="NCBI Taxonomy" id="917"/>
    <lineage>
        <taxon>Bacteria</taxon>
        <taxon>Pseudomonadati</taxon>
        <taxon>Pseudomonadota</taxon>
        <taxon>Betaproteobacteria</taxon>
        <taxon>Nitrosomonadales</taxon>
        <taxon>Nitrosomonadaceae</taxon>
        <taxon>Nitrosomonas</taxon>
    </lineage>
</organism>
<dbReference type="AlphaFoldDB" id="A0A1I0ACE3"/>
<keyword evidence="1" id="KW-1133">Transmembrane helix</keyword>
<name>A0A1I0ACE3_9PROT</name>
<dbReference type="RefSeq" id="WP_090657060.1">
    <property type="nucleotide sequence ID" value="NZ_FOIA01000006.1"/>
</dbReference>
<evidence type="ECO:0000313" key="2">
    <source>
        <dbReference type="EMBL" id="SES90920.1"/>
    </source>
</evidence>
<keyword evidence="1" id="KW-0472">Membrane</keyword>
<protein>
    <submittedName>
        <fullName evidence="2">Uncharacterized protein</fullName>
    </submittedName>
</protein>
<sequence length="161" mass="17627">MHLLIAILWLCFWVFGVALALIYSNCEVCVASHRVLASPDEMKLCIMLHTVLCMPNIATSLEKALIPRTHHHIRLRPQIYVIAICLHLVVLVLTASFLAAPLYNTINLDKNALDVFVEATAYGGFLTATVLLLIGTLINVAENSTLKVKHGDEAAHGSATE</sequence>
<feature type="transmembrane region" description="Helical" evidence="1">
    <location>
        <begin position="78"/>
        <end position="99"/>
    </location>
</feature>
<accession>A0A1I0ACE3</accession>
<proteinExistence type="predicted"/>
<feature type="transmembrane region" description="Helical" evidence="1">
    <location>
        <begin position="119"/>
        <end position="140"/>
    </location>
</feature>
<evidence type="ECO:0000256" key="1">
    <source>
        <dbReference type="SAM" id="Phobius"/>
    </source>
</evidence>
<evidence type="ECO:0000313" key="3">
    <source>
        <dbReference type="Proteomes" id="UP000199345"/>
    </source>
</evidence>
<reference evidence="3" key="1">
    <citation type="submission" date="2016-10" db="EMBL/GenBank/DDBJ databases">
        <authorList>
            <person name="Varghese N."/>
            <person name="Submissions S."/>
        </authorList>
    </citation>
    <scope>NUCLEOTIDE SEQUENCE [LARGE SCALE GENOMIC DNA]</scope>
    <source>
        <strain evidence="3">Nm71</strain>
    </source>
</reference>
<keyword evidence="1" id="KW-0812">Transmembrane</keyword>
<gene>
    <name evidence="2" type="ORF">SAMN05216326_106102</name>
</gene>